<reference evidence="2" key="1">
    <citation type="journal article" date="2019" name="Int. J. Syst. Evol. Microbiol.">
        <title>The Global Catalogue of Microorganisms (GCM) 10K type strain sequencing project: providing services to taxonomists for standard genome sequencing and annotation.</title>
        <authorList>
            <consortium name="The Broad Institute Genomics Platform"/>
            <consortium name="The Broad Institute Genome Sequencing Center for Infectious Disease"/>
            <person name="Wu L."/>
            <person name="Ma J."/>
        </authorList>
    </citation>
    <scope>NUCLEOTIDE SEQUENCE [LARGE SCALE GENOMIC DNA]</scope>
    <source>
        <strain evidence="2">IBRC-M 10906</strain>
    </source>
</reference>
<sequence length="82" mass="8901">MGLLSEIALLPLAPVRGVISLAELIQEQVDQEVSDPSSVRRDLEAAEEARARGEITAEEEAAIQERAMQRMTGEGTIDPREG</sequence>
<dbReference type="Proteomes" id="UP001597478">
    <property type="component" value="Unassembled WGS sequence"/>
</dbReference>
<dbReference type="Pfam" id="PF05120">
    <property type="entry name" value="GvpG"/>
    <property type="match status" value="1"/>
</dbReference>
<name>A0ABW5WCB5_9PSEU</name>
<protein>
    <submittedName>
        <fullName evidence="1">Gas vesicle protein GvpG</fullName>
    </submittedName>
</protein>
<accession>A0ABW5WCB5</accession>
<proteinExistence type="predicted"/>
<organism evidence="1 2">
    <name type="scientific">Prauserella oleivorans</name>
    <dbReference type="NCBI Taxonomy" id="1478153"/>
    <lineage>
        <taxon>Bacteria</taxon>
        <taxon>Bacillati</taxon>
        <taxon>Actinomycetota</taxon>
        <taxon>Actinomycetes</taxon>
        <taxon>Pseudonocardiales</taxon>
        <taxon>Pseudonocardiaceae</taxon>
        <taxon>Prauserella</taxon>
    </lineage>
</organism>
<evidence type="ECO:0000313" key="2">
    <source>
        <dbReference type="Proteomes" id="UP001597478"/>
    </source>
</evidence>
<comment type="caution">
    <text evidence="1">The sequence shown here is derived from an EMBL/GenBank/DDBJ whole genome shotgun (WGS) entry which is preliminary data.</text>
</comment>
<dbReference type="EMBL" id="JBHUOF010000021">
    <property type="protein sequence ID" value="MFD2800737.1"/>
    <property type="molecule type" value="Genomic_DNA"/>
</dbReference>
<dbReference type="RefSeq" id="WP_377390460.1">
    <property type="nucleotide sequence ID" value="NZ_JBHSAN010000024.1"/>
</dbReference>
<dbReference type="InterPro" id="IPR007804">
    <property type="entry name" value="GvpG"/>
</dbReference>
<evidence type="ECO:0000313" key="1">
    <source>
        <dbReference type="EMBL" id="MFD2800737.1"/>
    </source>
</evidence>
<keyword evidence="2" id="KW-1185">Reference proteome</keyword>
<gene>
    <name evidence="1" type="ORF">ACFS2C_15185</name>
</gene>